<dbReference type="AlphaFoldDB" id="A0A392RTX4"/>
<comment type="caution">
    <text evidence="1">The sequence shown here is derived from an EMBL/GenBank/DDBJ whole genome shotgun (WGS) entry which is preliminary data.</text>
</comment>
<keyword evidence="2" id="KW-1185">Reference proteome</keyword>
<evidence type="ECO:0000313" key="2">
    <source>
        <dbReference type="Proteomes" id="UP000265520"/>
    </source>
</evidence>
<evidence type="ECO:0000313" key="1">
    <source>
        <dbReference type="EMBL" id="MCI39240.1"/>
    </source>
</evidence>
<sequence>MILGFLRAKFEAEPQIWACIAGRRLSSLGEG</sequence>
<accession>A0A392RTX4</accession>
<reference evidence="1 2" key="1">
    <citation type="journal article" date="2018" name="Front. Plant Sci.">
        <title>Red Clover (Trifolium pratense) and Zigzag Clover (T. medium) - A Picture of Genomic Similarities and Differences.</title>
        <authorList>
            <person name="Dluhosova J."/>
            <person name="Istvanek J."/>
            <person name="Nedelnik J."/>
            <person name="Repkova J."/>
        </authorList>
    </citation>
    <scope>NUCLEOTIDE SEQUENCE [LARGE SCALE GENOMIC DNA]</scope>
    <source>
        <strain evidence="2">cv. 10/8</strain>
        <tissue evidence="1">Leaf</tissue>
    </source>
</reference>
<name>A0A392RTX4_9FABA</name>
<protein>
    <submittedName>
        <fullName evidence="1">Uncharacterized protein</fullName>
    </submittedName>
</protein>
<dbReference type="EMBL" id="LXQA010265284">
    <property type="protein sequence ID" value="MCI39240.1"/>
    <property type="molecule type" value="Genomic_DNA"/>
</dbReference>
<feature type="non-terminal residue" evidence="1">
    <location>
        <position position="31"/>
    </location>
</feature>
<organism evidence="1 2">
    <name type="scientific">Trifolium medium</name>
    <dbReference type="NCBI Taxonomy" id="97028"/>
    <lineage>
        <taxon>Eukaryota</taxon>
        <taxon>Viridiplantae</taxon>
        <taxon>Streptophyta</taxon>
        <taxon>Embryophyta</taxon>
        <taxon>Tracheophyta</taxon>
        <taxon>Spermatophyta</taxon>
        <taxon>Magnoliopsida</taxon>
        <taxon>eudicotyledons</taxon>
        <taxon>Gunneridae</taxon>
        <taxon>Pentapetalae</taxon>
        <taxon>rosids</taxon>
        <taxon>fabids</taxon>
        <taxon>Fabales</taxon>
        <taxon>Fabaceae</taxon>
        <taxon>Papilionoideae</taxon>
        <taxon>50 kb inversion clade</taxon>
        <taxon>NPAAA clade</taxon>
        <taxon>Hologalegina</taxon>
        <taxon>IRL clade</taxon>
        <taxon>Trifolieae</taxon>
        <taxon>Trifolium</taxon>
    </lineage>
</organism>
<dbReference type="Proteomes" id="UP000265520">
    <property type="component" value="Unassembled WGS sequence"/>
</dbReference>
<proteinExistence type="predicted"/>